<dbReference type="GO" id="GO:0005886">
    <property type="term" value="C:plasma membrane"/>
    <property type="evidence" value="ECO:0007669"/>
    <property type="project" value="UniProtKB-SubCell"/>
</dbReference>
<feature type="domain" description="ABC transmembrane type-1" evidence="8">
    <location>
        <begin position="72"/>
        <end position="262"/>
    </location>
</feature>
<organism evidence="9 10">
    <name type="scientific">Novibacillus thermophilus</name>
    <dbReference type="NCBI Taxonomy" id="1471761"/>
    <lineage>
        <taxon>Bacteria</taxon>
        <taxon>Bacillati</taxon>
        <taxon>Bacillota</taxon>
        <taxon>Bacilli</taxon>
        <taxon>Bacillales</taxon>
        <taxon>Thermoactinomycetaceae</taxon>
        <taxon>Novibacillus</taxon>
    </lineage>
</organism>
<dbReference type="STRING" id="1471761.B0W44_02495"/>
<dbReference type="SUPFAM" id="SSF161098">
    <property type="entry name" value="MetI-like"/>
    <property type="match status" value="1"/>
</dbReference>
<keyword evidence="10" id="KW-1185">Reference proteome</keyword>
<dbReference type="InterPro" id="IPR035906">
    <property type="entry name" value="MetI-like_sf"/>
</dbReference>
<keyword evidence="6 7" id="KW-0472">Membrane</keyword>
<dbReference type="CDD" id="cd06261">
    <property type="entry name" value="TM_PBP2"/>
    <property type="match status" value="1"/>
</dbReference>
<dbReference type="PANTHER" id="PTHR43744:SF2">
    <property type="entry name" value="ARABINOOLIGOSACCHARIDES TRANSPORT SYSTEM PERMEASE PROTEIN ARAQ"/>
    <property type="match status" value="1"/>
</dbReference>
<keyword evidence="2 7" id="KW-0813">Transport</keyword>
<name>A0A1U9K442_9BACL</name>
<protein>
    <submittedName>
        <fullName evidence="9">ABC transporter permease</fullName>
    </submittedName>
</protein>
<evidence type="ECO:0000256" key="4">
    <source>
        <dbReference type="ARBA" id="ARBA00022692"/>
    </source>
</evidence>
<dbReference type="Proteomes" id="UP000188603">
    <property type="component" value="Chromosome"/>
</dbReference>
<keyword evidence="5 7" id="KW-1133">Transmembrane helix</keyword>
<dbReference type="PANTHER" id="PTHR43744">
    <property type="entry name" value="ABC TRANSPORTER PERMEASE PROTEIN MG189-RELATED-RELATED"/>
    <property type="match status" value="1"/>
</dbReference>
<feature type="transmembrane region" description="Helical" evidence="7">
    <location>
        <begin position="238"/>
        <end position="262"/>
    </location>
</feature>
<evidence type="ECO:0000313" key="10">
    <source>
        <dbReference type="Proteomes" id="UP000188603"/>
    </source>
</evidence>
<evidence type="ECO:0000256" key="5">
    <source>
        <dbReference type="ARBA" id="ARBA00022989"/>
    </source>
</evidence>
<dbReference type="PROSITE" id="PS50928">
    <property type="entry name" value="ABC_TM1"/>
    <property type="match status" value="1"/>
</dbReference>
<feature type="transmembrane region" description="Helical" evidence="7">
    <location>
        <begin position="107"/>
        <end position="134"/>
    </location>
</feature>
<comment type="similarity">
    <text evidence="7">Belongs to the binding-protein-dependent transport system permease family.</text>
</comment>
<feature type="transmembrane region" description="Helical" evidence="7">
    <location>
        <begin position="12"/>
        <end position="32"/>
    </location>
</feature>
<sequence length="277" mass="31487">MKRERREFNTILIYILALVGATISVFPFYWMFTASTLTESEIFKIPPNLIPSSHFMDNLDQLQNAWPIWRALFNSVFVSGITTVSTVFFSALAGFAFAKYEFKGRELLFFVVLLVMMVPTQVMLVPMFIIMMNFDWIDTYYALIVPFLVTPFGVFLMRQQMMGLPTELIEAARIDGCQDIGIFFKIVLPIMKPACAALGIVTFMQQWGNFIWPLVVVNSKEMYTLPLMLAMMVQPGQVVQYGPIMVGAVLGLIPMLCIFLIFQKYFISGIFSGSLKG</sequence>
<dbReference type="Pfam" id="PF00528">
    <property type="entry name" value="BPD_transp_1"/>
    <property type="match status" value="1"/>
</dbReference>
<evidence type="ECO:0000256" key="7">
    <source>
        <dbReference type="RuleBase" id="RU363032"/>
    </source>
</evidence>
<evidence type="ECO:0000256" key="3">
    <source>
        <dbReference type="ARBA" id="ARBA00022475"/>
    </source>
</evidence>
<evidence type="ECO:0000256" key="2">
    <source>
        <dbReference type="ARBA" id="ARBA00022448"/>
    </source>
</evidence>
<evidence type="ECO:0000313" key="9">
    <source>
        <dbReference type="EMBL" id="AQS54805.1"/>
    </source>
</evidence>
<evidence type="ECO:0000256" key="6">
    <source>
        <dbReference type="ARBA" id="ARBA00023136"/>
    </source>
</evidence>
<comment type="subcellular location">
    <subcellularLocation>
        <location evidence="1 7">Cell membrane</location>
        <topology evidence="1 7">Multi-pass membrane protein</topology>
    </subcellularLocation>
</comment>
<feature type="transmembrane region" description="Helical" evidence="7">
    <location>
        <begin position="71"/>
        <end position="95"/>
    </location>
</feature>
<dbReference type="InterPro" id="IPR000515">
    <property type="entry name" value="MetI-like"/>
</dbReference>
<gene>
    <name evidence="9" type="ORF">B0W44_02495</name>
</gene>
<dbReference type="Gene3D" id="1.10.3720.10">
    <property type="entry name" value="MetI-like"/>
    <property type="match status" value="1"/>
</dbReference>
<dbReference type="RefSeq" id="WP_077718625.1">
    <property type="nucleotide sequence ID" value="NZ_CP019699.1"/>
</dbReference>
<accession>A0A1U9K442</accession>
<dbReference type="AlphaFoldDB" id="A0A1U9K442"/>
<reference evidence="9 10" key="1">
    <citation type="journal article" date="2015" name="Int. J. Syst. Evol. Microbiol.">
        <title>Novibacillus thermophilus gen. nov., sp. nov., a Gram-staining-negative and moderately thermophilic member of the family Thermoactinomycetaceae.</title>
        <authorList>
            <person name="Yang G."/>
            <person name="Chen J."/>
            <person name="Zhou S."/>
        </authorList>
    </citation>
    <scope>NUCLEOTIDE SEQUENCE [LARGE SCALE GENOMIC DNA]</scope>
    <source>
        <strain evidence="9 10">SG-1</strain>
    </source>
</reference>
<dbReference type="KEGG" id="ntr:B0W44_02495"/>
<dbReference type="OrthoDB" id="9771544at2"/>
<dbReference type="EMBL" id="CP019699">
    <property type="protein sequence ID" value="AQS54805.1"/>
    <property type="molecule type" value="Genomic_DNA"/>
</dbReference>
<dbReference type="GO" id="GO:0055085">
    <property type="term" value="P:transmembrane transport"/>
    <property type="evidence" value="ECO:0007669"/>
    <property type="project" value="InterPro"/>
</dbReference>
<feature type="transmembrane region" description="Helical" evidence="7">
    <location>
        <begin position="140"/>
        <end position="157"/>
    </location>
</feature>
<evidence type="ECO:0000256" key="1">
    <source>
        <dbReference type="ARBA" id="ARBA00004651"/>
    </source>
</evidence>
<keyword evidence="3" id="KW-1003">Cell membrane</keyword>
<keyword evidence="4 7" id="KW-0812">Transmembrane</keyword>
<evidence type="ECO:0000259" key="8">
    <source>
        <dbReference type="PROSITE" id="PS50928"/>
    </source>
</evidence>
<proteinExistence type="inferred from homology"/>